<sequence>MYDLIGDTHGYATPLKRLLETLGYQESQGLWSHPERRVIFLGDFVDRGPEQIETVRIARVMVEAGTALAVMGNHEFNAVAWASADPERPGEYLRPHSDKNRNQHQAYLDQVGEGSELHREHIAWFKTLPLYLDLDGLRVVHACWDPKSLDVLGGYLDDHQRILLDAWPELTRKGTSAYDALETLIKGLEISLPAGNEFLDKDGNPQHNIRTRWWELEGITYRDLAMVPADAIHQIPHDPIPEDVMPGYEGDKPLFVGHYWRSGTPEPLTPHIACLDYSIAGRDFEPGETPKLCAYCWDGEYELDVEKFVWTERHE</sequence>
<dbReference type="InterPro" id="IPR050126">
    <property type="entry name" value="Ap4A_hydrolase"/>
</dbReference>
<dbReference type="AlphaFoldDB" id="A0A7X3KQ60"/>
<dbReference type="RefSeq" id="WP_160418519.1">
    <property type="nucleotide sequence ID" value="NZ_WTKP01000005.1"/>
</dbReference>
<accession>A0A7X3KQ60</accession>
<organism evidence="2 3">
    <name type="scientific">Vreelandella zhuhanensis</name>
    <dbReference type="NCBI Taxonomy" id="2684210"/>
    <lineage>
        <taxon>Bacteria</taxon>
        <taxon>Pseudomonadati</taxon>
        <taxon>Pseudomonadota</taxon>
        <taxon>Gammaproteobacteria</taxon>
        <taxon>Oceanospirillales</taxon>
        <taxon>Halomonadaceae</taxon>
        <taxon>Vreelandella</taxon>
    </lineage>
</organism>
<dbReference type="Gene3D" id="3.60.21.10">
    <property type="match status" value="1"/>
</dbReference>
<gene>
    <name evidence="2" type="ORF">GPM19_07965</name>
</gene>
<dbReference type="SUPFAM" id="SSF56300">
    <property type="entry name" value="Metallo-dependent phosphatases"/>
    <property type="match status" value="1"/>
</dbReference>
<evidence type="ECO:0000313" key="2">
    <source>
        <dbReference type="EMBL" id="MWJ28140.1"/>
    </source>
</evidence>
<dbReference type="PANTHER" id="PTHR42850:SF7">
    <property type="entry name" value="BIS(5'-NUCLEOSYL)-TETRAPHOSPHATASE PRPE [ASYMMETRICAL]"/>
    <property type="match status" value="1"/>
</dbReference>
<dbReference type="Proteomes" id="UP000437638">
    <property type="component" value="Unassembled WGS sequence"/>
</dbReference>
<comment type="caution">
    <text evidence="2">The sequence shown here is derived from an EMBL/GenBank/DDBJ whole genome shotgun (WGS) entry which is preliminary data.</text>
</comment>
<keyword evidence="3" id="KW-1185">Reference proteome</keyword>
<dbReference type="EMBL" id="WTKP01000005">
    <property type="protein sequence ID" value="MWJ28140.1"/>
    <property type="molecule type" value="Genomic_DNA"/>
</dbReference>
<dbReference type="PANTHER" id="PTHR42850">
    <property type="entry name" value="METALLOPHOSPHOESTERASE"/>
    <property type="match status" value="1"/>
</dbReference>
<dbReference type="InterPro" id="IPR004843">
    <property type="entry name" value="Calcineurin-like_PHP"/>
</dbReference>
<dbReference type="InterPro" id="IPR006186">
    <property type="entry name" value="Ser/Thr-sp_prot-phosphatase"/>
</dbReference>
<dbReference type="InterPro" id="IPR029052">
    <property type="entry name" value="Metallo-depent_PP-like"/>
</dbReference>
<dbReference type="GO" id="GO:0016791">
    <property type="term" value="F:phosphatase activity"/>
    <property type="evidence" value="ECO:0007669"/>
    <property type="project" value="TreeGrafter"/>
</dbReference>
<dbReference type="PRINTS" id="PR00114">
    <property type="entry name" value="STPHPHTASE"/>
</dbReference>
<proteinExistence type="predicted"/>
<evidence type="ECO:0000313" key="3">
    <source>
        <dbReference type="Proteomes" id="UP000437638"/>
    </source>
</evidence>
<protein>
    <submittedName>
        <fullName evidence="2">Metallophosphoesterase</fullName>
    </submittedName>
</protein>
<evidence type="ECO:0000259" key="1">
    <source>
        <dbReference type="Pfam" id="PF00149"/>
    </source>
</evidence>
<dbReference type="Pfam" id="PF00149">
    <property type="entry name" value="Metallophos"/>
    <property type="match status" value="1"/>
</dbReference>
<reference evidence="2 3" key="1">
    <citation type="submission" date="2019-12" db="EMBL/GenBank/DDBJ databases">
        <title>Halomonas rutogse sp. nov. isolated from two lakes on Tibetan Plateau.</title>
        <authorList>
            <person name="Gao P."/>
        </authorList>
    </citation>
    <scope>NUCLEOTIDE SEQUENCE [LARGE SCALE GENOMIC DNA]</scope>
    <source>
        <strain evidence="2 3">ZH2S</strain>
    </source>
</reference>
<name>A0A7X3KQ60_9GAMM</name>
<feature type="domain" description="Calcineurin-like phosphoesterase" evidence="1">
    <location>
        <begin position="4"/>
        <end position="157"/>
    </location>
</feature>
<dbReference type="GO" id="GO:0005737">
    <property type="term" value="C:cytoplasm"/>
    <property type="evidence" value="ECO:0007669"/>
    <property type="project" value="TreeGrafter"/>
</dbReference>